<dbReference type="EMBL" id="CM056812">
    <property type="protein sequence ID" value="KAJ8618129.1"/>
    <property type="molecule type" value="Genomic_DNA"/>
</dbReference>
<sequence length="127" mass="14461">MFHVTALGVILSFTPLVKSNMGTFKHAHSAMPTDEKRPAIQSHSKKRNSRKLPWRAGEVLRDALVMQRGGREALTCEWDDFCVWREKRKRRLGLCAAGAVCVWRKKGRRFAGVREMKSRETGEGGYS</sequence>
<gene>
    <name evidence="1" type="ORF">MRB53_014315</name>
</gene>
<keyword evidence="2" id="KW-1185">Reference proteome</keyword>
<protein>
    <submittedName>
        <fullName evidence="1">Uncharacterized protein</fullName>
    </submittedName>
</protein>
<accession>A0ACC2KAF6</accession>
<dbReference type="Proteomes" id="UP001234297">
    <property type="component" value="Chromosome 4"/>
</dbReference>
<evidence type="ECO:0000313" key="1">
    <source>
        <dbReference type="EMBL" id="KAJ8618129.1"/>
    </source>
</evidence>
<organism evidence="1 2">
    <name type="scientific">Persea americana</name>
    <name type="common">Avocado</name>
    <dbReference type="NCBI Taxonomy" id="3435"/>
    <lineage>
        <taxon>Eukaryota</taxon>
        <taxon>Viridiplantae</taxon>
        <taxon>Streptophyta</taxon>
        <taxon>Embryophyta</taxon>
        <taxon>Tracheophyta</taxon>
        <taxon>Spermatophyta</taxon>
        <taxon>Magnoliopsida</taxon>
        <taxon>Magnoliidae</taxon>
        <taxon>Laurales</taxon>
        <taxon>Lauraceae</taxon>
        <taxon>Persea</taxon>
    </lineage>
</organism>
<reference evidence="1 2" key="1">
    <citation type="journal article" date="2022" name="Hortic Res">
        <title>A haplotype resolved chromosomal level avocado genome allows analysis of novel avocado genes.</title>
        <authorList>
            <person name="Nath O."/>
            <person name="Fletcher S.J."/>
            <person name="Hayward A."/>
            <person name="Shaw L.M."/>
            <person name="Masouleh A.K."/>
            <person name="Furtado A."/>
            <person name="Henry R.J."/>
            <person name="Mitter N."/>
        </authorList>
    </citation>
    <scope>NUCLEOTIDE SEQUENCE [LARGE SCALE GENOMIC DNA]</scope>
    <source>
        <strain evidence="2">cv. Hass</strain>
    </source>
</reference>
<comment type="caution">
    <text evidence="1">The sequence shown here is derived from an EMBL/GenBank/DDBJ whole genome shotgun (WGS) entry which is preliminary data.</text>
</comment>
<proteinExistence type="predicted"/>
<evidence type="ECO:0000313" key="2">
    <source>
        <dbReference type="Proteomes" id="UP001234297"/>
    </source>
</evidence>
<name>A0ACC2KAF6_PERAE</name>